<reference evidence="1 2" key="1">
    <citation type="submission" date="2019-09" db="EMBL/GenBank/DDBJ databases">
        <title>Taxonomic organization of the family Brucellaceae based on a phylogenomic approach.</title>
        <authorList>
            <person name="Leclercq S."/>
            <person name="Cloeckaert A."/>
            <person name="Zygmunt M.S."/>
        </authorList>
    </citation>
    <scope>NUCLEOTIDE SEQUENCE [LARGE SCALE GENOMIC DNA]</scope>
    <source>
        <strain evidence="1 2">TA93</strain>
    </source>
</reference>
<gene>
    <name evidence="1" type="ORF">F9K94_07825</name>
</gene>
<organism evidence="1 2">
    <name type="scientific">Brucella tritici</name>
    <dbReference type="NCBI Taxonomy" id="94626"/>
    <lineage>
        <taxon>Bacteria</taxon>
        <taxon>Pseudomonadati</taxon>
        <taxon>Pseudomonadota</taxon>
        <taxon>Alphaproteobacteria</taxon>
        <taxon>Hyphomicrobiales</taxon>
        <taxon>Brucellaceae</taxon>
        <taxon>Brucella/Ochrobactrum group</taxon>
        <taxon>Brucella</taxon>
    </lineage>
</organism>
<evidence type="ECO:0000313" key="2">
    <source>
        <dbReference type="Proteomes" id="UP000460650"/>
    </source>
</evidence>
<accession>A0A7V7VW68</accession>
<evidence type="ECO:0000313" key="1">
    <source>
        <dbReference type="EMBL" id="KAB2658096.1"/>
    </source>
</evidence>
<proteinExistence type="predicted"/>
<name>A0A7V7VW68_9HYPH</name>
<comment type="caution">
    <text evidence="1">The sequence shown here is derived from an EMBL/GenBank/DDBJ whole genome shotgun (WGS) entry which is preliminary data.</text>
</comment>
<sequence>MAECAVPSGRTPVSGAGRACIQHLAALLQVKALFSDGLAGPLIFARGLSDESYLSSAWINPLSLLDCFSILLGLQ</sequence>
<protein>
    <submittedName>
        <fullName evidence="1">Uncharacterized protein</fullName>
    </submittedName>
</protein>
<dbReference type="AlphaFoldDB" id="A0A7V7VW68"/>
<dbReference type="Proteomes" id="UP000460650">
    <property type="component" value="Unassembled WGS sequence"/>
</dbReference>
<dbReference type="RefSeq" id="WP_151644697.1">
    <property type="nucleotide sequence ID" value="NZ_WBVY01000002.1"/>
</dbReference>
<dbReference type="EMBL" id="WBVY01000002">
    <property type="protein sequence ID" value="KAB2658096.1"/>
    <property type="molecule type" value="Genomic_DNA"/>
</dbReference>